<dbReference type="NCBIfam" id="TIGR01135">
    <property type="entry name" value="glmS"/>
    <property type="match status" value="1"/>
</dbReference>
<dbReference type="InterPro" id="IPR047084">
    <property type="entry name" value="GFAT_N"/>
</dbReference>
<proteinExistence type="inferred from homology"/>
<keyword evidence="6" id="KW-0677">Repeat</keyword>
<accession>A0ABR7HPS4</accession>
<dbReference type="InterPro" id="IPR035466">
    <property type="entry name" value="GlmS/AgaS_SIS"/>
</dbReference>
<evidence type="ECO:0000256" key="8">
    <source>
        <dbReference type="HAMAP-Rule" id="MF_00164"/>
    </source>
</evidence>
<dbReference type="PANTHER" id="PTHR10937">
    <property type="entry name" value="GLUCOSAMINE--FRUCTOSE-6-PHOSPHATE AMINOTRANSFERASE, ISOMERIZING"/>
    <property type="match status" value="1"/>
</dbReference>
<comment type="function">
    <text evidence="8">Catalyzes the first step in hexosamine metabolism, converting fructose-6P into glucosamine-6P using glutamine as a nitrogen source.</text>
</comment>
<feature type="initiator methionine" description="Removed" evidence="8">
    <location>
        <position position="1"/>
    </location>
</feature>
<dbReference type="CDD" id="cd00714">
    <property type="entry name" value="GFAT"/>
    <property type="match status" value="1"/>
</dbReference>
<evidence type="ECO:0000313" key="12">
    <source>
        <dbReference type="Proteomes" id="UP000660021"/>
    </source>
</evidence>
<dbReference type="InterPro" id="IPR017932">
    <property type="entry name" value="GATase_2_dom"/>
</dbReference>
<protein>
    <recommendedName>
        <fullName evidence="3 8">Glutamine--fructose-6-phosphate aminotransferase [isomerizing]</fullName>
        <ecNumber evidence="2 8">2.6.1.16</ecNumber>
    </recommendedName>
    <alternativeName>
        <fullName evidence="8">D-fructose-6-phosphate amidotransferase</fullName>
    </alternativeName>
    <alternativeName>
        <fullName evidence="8">GFAT</fullName>
    </alternativeName>
    <alternativeName>
        <fullName evidence="8">Glucosamine-6-phosphate synthase</fullName>
    </alternativeName>
    <alternativeName>
        <fullName evidence="8">Hexosephosphate aminotransferase</fullName>
    </alternativeName>
    <alternativeName>
        <fullName evidence="8">L-glutamine--D-fructose-6-phosphate amidotransferase</fullName>
    </alternativeName>
</protein>
<dbReference type="InterPro" id="IPR035490">
    <property type="entry name" value="GlmS/FrlB_SIS"/>
</dbReference>
<comment type="subunit">
    <text evidence="8">Homodimer.</text>
</comment>
<keyword evidence="7" id="KW-0315">Glutamine amidotransferase</keyword>
<comment type="catalytic activity">
    <reaction evidence="1 8">
        <text>D-fructose 6-phosphate + L-glutamine = D-glucosamine 6-phosphate + L-glutamate</text>
        <dbReference type="Rhea" id="RHEA:13237"/>
        <dbReference type="ChEBI" id="CHEBI:29985"/>
        <dbReference type="ChEBI" id="CHEBI:58359"/>
        <dbReference type="ChEBI" id="CHEBI:58725"/>
        <dbReference type="ChEBI" id="CHEBI:61527"/>
        <dbReference type="EC" id="2.6.1.16"/>
    </reaction>
</comment>
<keyword evidence="4 8" id="KW-0032">Aminotransferase</keyword>
<feature type="active site" description="For Fru-6P isomerization activity" evidence="8">
    <location>
        <position position="605"/>
    </location>
</feature>
<dbReference type="Gene3D" id="3.40.50.10490">
    <property type="entry name" value="Glucose-6-phosphate isomerase like protein, domain 1"/>
    <property type="match status" value="2"/>
</dbReference>
<dbReference type="EC" id="2.6.1.16" evidence="2 8"/>
<evidence type="ECO:0000256" key="2">
    <source>
        <dbReference type="ARBA" id="ARBA00012916"/>
    </source>
</evidence>
<dbReference type="CDD" id="cd05009">
    <property type="entry name" value="SIS_GlmS_GlmD_2"/>
    <property type="match status" value="1"/>
</dbReference>
<dbReference type="Pfam" id="PF13522">
    <property type="entry name" value="GATase_6"/>
    <property type="match status" value="1"/>
</dbReference>
<feature type="domain" description="SIS" evidence="10">
    <location>
        <begin position="458"/>
        <end position="600"/>
    </location>
</feature>
<dbReference type="EMBL" id="JACOPR010000001">
    <property type="protein sequence ID" value="MBC5729514.1"/>
    <property type="molecule type" value="Genomic_DNA"/>
</dbReference>
<evidence type="ECO:0000259" key="9">
    <source>
        <dbReference type="PROSITE" id="PS51278"/>
    </source>
</evidence>
<evidence type="ECO:0000256" key="6">
    <source>
        <dbReference type="ARBA" id="ARBA00022737"/>
    </source>
</evidence>
<keyword evidence="8" id="KW-0963">Cytoplasm</keyword>
<dbReference type="PANTHER" id="PTHR10937:SF0">
    <property type="entry name" value="GLUTAMINE--FRUCTOSE-6-PHOSPHATE TRANSAMINASE (ISOMERIZING)"/>
    <property type="match status" value="1"/>
</dbReference>
<dbReference type="SUPFAM" id="SSF56235">
    <property type="entry name" value="N-terminal nucleophile aminohydrolases (Ntn hydrolases)"/>
    <property type="match status" value="1"/>
</dbReference>
<name>A0ABR7HPS4_9FIRM</name>
<keyword evidence="12" id="KW-1185">Reference proteome</keyword>
<evidence type="ECO:0000259" key="10">
    <source>
        <dbReference type="PROSITE" id="PS51464"/>
    </source>
</evidence>
<organism evidence="11 12">
    <name type="scientific">Pseudoflavonifractor hominis</name>
    <dbReference type="NCBI Taxonomy" id="2763059"/>
    <lineage>
        <taxon>Bacteria</taxon>
        <taxon>Bacillati</taxon>
        <taxon>Bacillota</taxon>
        <taxon>Clostridia</taxon>
        <taxon>Eubacteriales</taxon>
        <taxon>Oscillospiraceae</taxon>
        <taxon>Pseudoflavonifractor</taxon>
    </lineage>
</organism>
<dbReference type="SUPFAM" id="SSF53697">
    <property type="entry name" value="SIS domain"/>
    <property type="match status" value="1"/>
</dbReference>
<gene>
    <name evidence="8 11" type="primary">glmS</name>
    <name evidence="11" type="ORF">H8S34_01515</name>
</gene>
<sequence>MCGIVGFAGKEEAAPILLDGLRRLEYRGYDSAGVAVYHPERGLQVIKTKGRIQALADQVEAAGGMPGSIGLGHTRWATHGEPSDVNSHPHMSQNGRIAVVHNGIIENYAEIKEFLQSTGVHFVSQTDTEVVAQLLEYYYDGNILDAVTKVLHRIQGAYALGILCADCPDRLIAARKDSPLILGFGEGFHLMASDVTAVIRHTREVCYLDDGEIAELTPDHCWVYDAYLRPVEKKHHQVDWEISAAEKGGYEHFMLKEILEQPKAVRDTISPRIQNGEVVLDGVELDADYLHGLDKIYVIACGSSYHVGVAAKYILEKLLRKPVEVALASEFRYCDPIVSSRTLALVISQSGETIDTLAALREARRRGARVLSVVNVVGSTIARESDEVLYTWAGPEIAVATTKAYSTQLALVDLIALYAARQMGTIPDAEYAAAVAALEGLPELLERVLEQREQIQYLASLYFNHPSVFFIGRNLDYAVGLEGSLKLKEISYLHSEAYAAGELKHGTISLIENGTLVVALAGYAPLFEKTMSNVVEVKSRGADVLGLTMEGFEKPMSEAVNHTLAVPAAHPMLLPSLEVVPMQLFAYYVALMHGCDIDKPRNLAKSVTVE</sequence>
<comment type="caution">
    <text evidence="11">The sequence shown here is derived from an EMBL/GenBank/DDBJ whole genome shotgun (WGS) entry which is preliminary data.</text>
</comment>
<dbReference type="RefSeq" id="WP_186962853.1">
    <property type="nucleotide sequence ID" value="NZ_JACOPR010000001.1"/>
</dbReference>
<evidence type="ECO:0000313" key="11">
    <source>
        <dbReference type="EMBL" id="MBC5729514.1"/>
    </source>
</evidence>
<evidence type="ECO:0000256" key="4">
    <source>
        <dbReference type="ARBA" id="ARBA00022576"/>
    </source>
</evidence>
<dbReference type="Proteomes" id="UP000660021">
    <property type="component" value="Unassembled WGS sequence"/>
</dbReference>
<feature type="domain" description="SIS" evidence="10">
    <location>
        <begin position="285"/>
        <end position="425"/>
    </location>
</feature>
<dbReference type="PROSITE" id="PS51464">
    <property type="entry name" value="SIS"/>
    <property type="match status" value="2"/>
</dbReference>
<feature type="domain" description="Glutamine amidotransferase type-2" evidence="9">
    <location>
        <begin position="2"/>
        <end position="219"/>
    </location>
</feature>
<reference evidence="11 12" key="1">
    <citation type="submission" date="2020-08" db="EMBL/GenBank/DDBJ databases">
        <title>Genome public.</title>
        <authorList>
            <person name="Liu C."/>
            <person name="Sun Q."/>
        </authorList>
    </citation>
    <scope>NUCLEOTIDE SEQUENCE [LARGE SCALE GENOMIC DNA]</scope>
    <source>
        <strain evidence="11 12">New-38</strain>
    </source>
</reference>
<dbReference type="CDD" id="cd05008">
    <property type="entry name" value="SIS_GlmS_GlmD_1"/>
    <property type="match status" value="1"/>
</dbReference>
<feature type="active site" description="Nucleophile; for GATase activity" evidence="8">
    <location>
        <position position="2"/>
    </location>
</feature>
<dbReference type="Pfam" id="PF01380">
    <property type="entry name" value="SIS"/>
    <property type="match status" value="2"/>
</dbReference>
<comment type="subcellular location">
    <subcellularLocation>
        <location evidence="8">Cytoplasm</location>
    </subcellularLocation>
</comment>
<dbReference type="InterPro" id="IPR001347">
    <property type="entry name" value="SIS_dom"/>
</dbReference>
<dbReference type="Gene3D" id="3.60.20.10">
    <property type="entry name" value="Glutamine Phosphoribosylpyrophosphate, subunit 1, domain 1"/>
    <property type="match status" value="1"/>
</dbReference>
<dbReference type="InterPro" id="IPR029055">
    <property type="entry name" value="Ntn_hydrolases_N"/>
</dbReference>
<dbReference type="GO" id="GO:0004360">
    <property type="term" value="F:glutamine-fructose-6-phosphate transaminase (isomerizing) activity"/>
    <property type="evidence" value="ECO:0007669"/>
    <property type="project" value="UniProtKB-EC"/>
</dbReference>
<dbReference type="PROSITE" id="PS51278">
    <property type="entry name" value="GATASE_TYPE_2"/>
    <property type="match status" value="1"/>
</dbReference>
<evidence type="ECO:0000256" key="5">
    <source>
        <dbReference type="ARBA" id="ARBA00022679"/>
    </source>
</evidence>
<dbReference type="NCBIfam" id="NF001484">
    <property type="entry name" value="PRK00331.1"/>
    <property type="match status" value="1"/>
</dbReference>
<evidence type="ECO:0000256" key="1">
    <source>
        <dbReference type="ARBA" id="ARBA00001031"/>
    </source>
</evidence>
<dbReference type="InterPro" id="IPR046348">
    <property type="entry name" value="SIS_dom_sf"/>
</dbReference>
<dbReference type="HAMAP" id="MF_00164">
    <property type="entry name" value="GlmS"/>
    <property type="match status" value="1"/>
</dbReference>
<evidence type="ECO:0000256" key="7">
    <source>
        <dbReference type="ARBA" id="ARBA00022962"/>
    </source>
</evidence>
<evidence type="ECO:0000256" key="3">
    <source>
        <dbReference type="ARBA" id="ARBA00016090"/>
    </source>
</evidence>
<keyword evidence="5 8" id="KW-0808">Transferase</keyword>
<dbReference type="InterPro" id="IPR005855">
    <property type="entry name" value="GFAT"/>
</dbReference>